<dbReference type="EMBL" id="CADCUP010000115">
    <property type="protein sequence ID" value="CAA9392784.1"/>
    <property type="molecule type" value="Genomic_DNA"/>
</dbReference>
<evidence type="ECO:0000313" key="2">
    <source>
        <dbReference type="EMBL" id="CAA9392784.1"/>
    </source>
</evidence>
<protein>
    <submittedName>
        <fullName evidence="2">Transcriptional regulator, MarR family</fullName>
    </submittedName>
</protein>
<feature type="compositionally biased region" description="Low complexity" evidence="1">
    <location>
        <begin position="58"/>
        <end position="73"/>
    </location>
</feature>
<dbReference type="AlphaFoldDB" id="A0A6J4NQA4"/>
<gene>
    <name evidence="2" type="ORF">AVDCRST_MAG06-1697</name>
</gene>
<name>A0A6J4NQA4_9ACTN</name>
<sequence>GTGPRRQADGAVARRAPRPRRLAHGGDRAPPPALRRVARPAAAGLRRGRPVRRRVRHPGLAAPVRRAVRADAGGAERHHDGDVGGGDQAAGPAGGRWSREPLGLRRRRPLAAHPPHAGGPRARRPAGRRARRQRAPAALGPHRGRAQPARVVAGEVGQERPGGL</sequence>
<feature type="compositionally biased region" description="Gly residues" evidence="1">
    <location>
        <begin position="83"/>
        <end position="94"/>
    </location>
</feature>
<feature type="compositionally biased region" description="Basic residues" evidence="1">
    <location>
        <begin position="46"/>
        <end position="57"/>
    </location>
</feature>
<reference evidence="2" key="1">
    <citation type="submission" date="2020-02" db="EMBL/GenBank/DDBJ databases">
        <authorList>
            <person name="Meier V. D."/>
        </authorList>
    </citation>
    <scope>NUCLEOTIDE SEQUENCE</scope>
    <source>
        <strain evidence="2">AVDCRST_MAG06</strain>
    </source>
</reference>
<feature type="compositionally biased region" description="Low complexity" evidence="1">
    <location>
        <begin position="111"/>
        <end position="120"/>
    </location>
</feature>
<feature type="compositionally biased region" description="Basic residues" evidence="1">
    <location>
        <begin position="121"/>
        <end position="134"/>
    </location>
</feature>
<feature type="non-terminal residue" evidence="2">
    <location>
        <position position="1"/>
    </location>
</feature>
<proteinExistence type="predicted"/>
<feature type="region of interest" description="Disordered" evidence="1">
    <location>
        <begin position="1"/>
        <end position="164"/>
    </location>
</feature>
<evidence type="ECO:0000256" key="1">
    <source>
        <dbReference type="SAM" id="MobiDB-lite"/>
    </source>
</evidence>
<accession>A0A6J4NQA4</accession>
<organism evidence="2">
    <name type="scientific">uncultured Nocardioides sp</name>
    <dbReference type="NCBI Taxonomy" id="198441"/>
    <lineage>
        <taxon>Bacteria</taxon>
        <taxon>Bacillati</taxon>
        <taxon>Actinomycetota</taxon>
        <taxon>Actinomycetes</taxon>
        <taxon>Propionibacteriales</taxon>
        <taxon>Nocardioidaceae</taxon>
        <taxon>Nocardioides</taxon>
        <taxon>environmental samples</taxon>
    </lineage>
</organism>
<feature type="non-terminal residue" evidence="2">
    <location>
        <position position="164"/>
    </location>
</feature>